<reference evidence="1 2" key="1">
    <citation type="submission" date="2020-08" db="EMBL/GenBank/DDBJ databases">
        <title>Genomic Encyclopedia of Type Strains, Phase IV (KMG-IV): sequencing the most valuable type-strain genomes for metagenomic binning, comparative biology and taxonomic classification.</title>
        <authorList>
            <person name="Goeker M."/>
        </authorList>
    </citation>
    <scope>NUCLEOTIDE SEQUENCE [LARGE SCALE GENOMIC DNA]</scope>
    <source>
        <strain evidence="1 2">DSM 27939</strain>
    </source>
</reference>
<dbReference type="EMBL" id="JACHFL010000004">
    <property type="protein sequence ID" value="MBB5363107.1"/>
    <property type="molecule type" value="Genomic_DNA"/>
</dbReference>
<keyword evidence="2" id="KW-1185">Reference proteome</keyword>
<proteinExistence type="predicted"/>
<evidence type="ECO:0000313" key="1">
    <source>
        <dbReference type="EMBL" id="MBB5363107.1"/>
    </source>
</evidence>
<name>A0A7W8NGL9_9DEIO</name>
<organism evidence="1 2">
    <name type="scientific">Deinococcus humi</name>
    <dbReference type="NCBI Taxonomy" id="662880"/>
    <lineage>
        <taxon>Bacteria</taxon>
        <taxon>Thermotogati</taxon>
        <taxon>Deinococcota</taxon>
        <taxon>Deinococci</taxon>
        <taxon>Deinococcales</taxon>
        <taxon>Deinococcaceae</taxon>
        <taxon>Deinococcus</taxon>
    </lineage>
</organism>
<dbReference type="AlphaFoldDB" id="A0A7W8NGL9"/>
<dbReference type="RefSeq" id="WP_184131359.1">
    <property type="nucleotide sequence ID" value="NZ_JACHFL010000004.1"/>
</dbReference>
<protein>
    <submittedName>
        <fullName evidence="1">Uncharacterized protein</fullName>
    </submittedName>
</protein>
<dbReference type="Proteomes" id="UP000552709">
    <property type="component" value="Unassembled WGS sequence"/>
</dbReference>
<sequence>MSEPRVIPDLVLTEAHLVTLEAICDLFEATNPEPGSSMRLQIDTTRKMVARFWQGGTGEGTGYIQNHEIVKVEVLSRVAHITVNDPIAEKWRRHQEHFGLHREEVNDLWETISGIMAAFIKYGPDGDLGPN</sequence>
<comment type="caution">
    <text evidence="1">The sequence shown here is derived from an EMBL/GenBank/DDBJ whole genome shotgun (WGS) entry which is preliminary data.</text>
</comment>
<accession>A0A7W8NGL9</accession>
<evidence type="ECO:0000313" key="2">
    <source>
        <dbReference type="Proteomes" id="UP000552709"/>
    </source>
</evidence>
<gene>
    <name evidence="1" type="ORF">HNQ08_002205</name>
</gene>